<evidence type="ECO:0000313" key="3">
    <source>
        <dbReference type="EMBL" id="MVX60286.1"/>
    </source>
</evidence>
<feature type="domain" description="Phosphatidic acid phosphatase type 2/haloperoxidase" evidence="2">
    <location>
        <begin position="68"/>
        <end position="170"/>
    </location>
</feature>
<reference evidence="3 4" key="1">
    <citation type="submission" date="2019-12" db="EMBL/GenBank/DDBJ databases">
        <title>Microbes associate with the intestines of laboratory mice.</title>
        <authorList>
            <person name="Navarre W."/>
            <person name="Wong E."/>
        </authorList>
    </citation>
    <scope>NUCLEOTIDE SEQUENCE [LARGE SCALE GENOMIC DNA]</scope>
    <source>
        <strain evidence="3 4">NM66_B29</strain>
    </source>
</reference>
<keyword evidence="1" id="KW-0472">Membrane</keyword>
<keyword evidence="1" id="KW-1133">Transmembrane helix</keyword>
<dbReference type="InterPro" id="IPR000326">
    <property type="entry name" value="PAP2/HPO"/>
</dbReference>
<dbReference type="InterPro" id="IPR036938">
    <property type="entry name" value="PAP2/HPO_sf"/>
</dbReference>
<dbReference type="CDD" id="cd01610">
    <property type="entry name" value="PAP2_like"/>
    <property type="match status" value="1"/>
</dbReference>
<dbReference type="SUPFAM" id="SSF48317">
    <property type="entry name" value="Acid phosphatase/Vanadium-dependent haloperoxidase"/>
    <property type="match status" value="1"/>
</dbReference>
<sequence>MRLTDEGARAYAARYDRWARAIERCPGGTRLLRGVNHGLTLAFYGAYGVLLGWMALGTPLRAVPLAAVPGVAFLLVSWYRRRADAPRPYECCPLNPLIAREGKGRSFPSRHGFSSFTIATCWFAASAPVAVGLLVAAAALGACRVLGGVHFPRDIVAGTALGVATGALACAMALAM</sequence>
<keyword evidence="1" id="KW-0812">Transmembrane</keyword>
<gene>
    <name evidence="3" type="ORF">GKZ27_02235</name>
</gene>
<comment type="caution">
    <text evidence="3">The sequence shown here is derived from an EMBL/GenBank/DDBJ whole genome shotgun (WGS) entry which is preliminary data.</text>
</comment>
<dbReference type="Pfam" id="PF01569">
    <property type="entry name" value="PAP2"/>
    <property type="match status" value="1"/>
</dbReference>
<dbReference type="RefSeq" id="WP_160344746.1">
    <property type="nucleotide sequence ID" value="NZ_WSRR01000003.1"/>
</dbReference>
<evidence type="ECO:0000256" key="1">
    <source>
        <dbReference type="SAM" id="Phobius"/>
    </source>
</evidence>
<accession>A0A6N8JN79</accession>
<name>A0A6N8JN79_9ACTN</name>
<proteinExistence type="predicted"/>
<dbReference type="Gene3D" id="1.20.144.10">
    <property type="entry name" value="Phosphatidic acid phosphatase type 2/haloperoxidase"/>
    <property type="match status" value="1"/>
</dbReference>
<feature type="transmembrane region" description="Helical" evidence="1">
    <location>
        <begin position="62"/>
        <end position="79"/>
    </location>
</feature>
<keyword evidence="4" id="KW-1185">Reference proteome</keyword>
<dbReference type="OrthoDB" id="9789113at2"/>
<protein>
    <submittedName>
        <fullName evidence="3">Phosphatase PAP2 family protein</fullName>
    </submittedName>
</protein>
<evidence type="ECO:0000313" key="4">
    <source>
        <dbReference type="Proteomes" id="UP000463388"/>
    </source>
</evidence>
<organism evidence="3 4">
    <name type="scientific">Adlercreutzia mucosicola</name>
    <dbReference type="NCBI Taxonomy" id="580026"/>
    <lineage>
        <taxon>Bacteria</taxon>
        <taxon>Bacillati</taxon>
        <taxon>Actinomycetota</taxon>
        <taxon>Coriobacteriia</taxon>
        <taxon>Eggerthellales</taxon>
        <taxon>Eggerthellaceae</taxon>
        <taxon>Adlercreutzia</taxon>
    </lineage>
</organism>
<dbReference type="AlphaFoldDB" id="A0A6N8JN79"/>
<feature type="transmembrane region" description="Helical" evidence="1">
    <location>
        <begin position="155"/>
        <end position="175"/>
    </location>
</feature>
<dbReference type="Proteomes" id="UP000463388">
    <property type="component" value="Unassembled WGS sequence"/>
</dbReference>
<feature type="transmembrane region" description="Helical" evidence="1">
    <location>
        <begin position="38"/>
        <end position="56"/>
    </location>
</feature>
<feature type="transmembrane region" description="Helical" evidence="1">
    <location>
        <begin position="113"/>
        <end position="140"/>
    </location>
</feature>
<dbReference type="EMBL" id="WSRR01000003">
    <property type="protein sequence ID" value="MVX60286.1"/>
    <property type="molecule type" value="Genomic_DNA"/>
</dbReference>
<dbReference type="SMART" id="SM00014">
    <property type="entry name" value="acidPPc"/>
    <property type="match status" value="1"/>
</dbReference>
<evidence type="ECO:0000259" key="2">
    <source>
        <dbReference type="SMART" id="SM00014"/>
    </source>
</evidence>